<evidence type="ECO:0000259" key="2">
    <source>
        <dbReference type="Pfam" id="PF12172"/>
    </source>
</evidence>
<dbReference type="Pfam" id="PF12172">
    <property type="entry name" value="zf-ChsH2"/>
    <property type="match status" value="1"/>
</dbReference>
<dbReference type="Proteomes" id="UP000568380">
    <property type="component" value="Unassembled WGS sequence"/>
</dbReference>
<dbReference type="RefSeq" id="WP_184967043.1">
    <property type="nucleotide sequence ID" value="NZ_JACHIN010000008.1"/>
</dbReference>
<sequence length="154" mass="16758">MPAPTRPTPDRDSREWWERVALGEFAVQECEGCGLRRFPSRAFCVRCRGEGRRWVAIRPVGTVESWVVSHRPFGQGEIVVTIRLDEVPDAVVHGSWEGTGEPEGGSRARAVFTAVDDTLTLVGWREDHGATGTLEDGPLATRSVSDVRSSGGAG</sequence>
<dbReference type="InterPro" id="IPR012340">
    <property type="entry name" value="NA-bd_OB-fold"/>
</dbReference>
<dbReference type="SUPFAM" id="SSF50249">
    <property type="entry name" value="Nucleic acid-binding proteins"/>
    <property type="match status" value="1"/>
</dbReference>
<dbReference type="EMBL" id="JACHIN010000008">
    <property type="protein sequence ID" value="MBB5080508.1"/>
    <property type="molecule type" value="Genomic_DNA"/>
</dbReference>
<dbReference type="InterPro" id="IPR022002">
    <property type="entry name" value="ChsH2_Znr"/>
</dbReference>
<accession>A0A7W8A938</accession>
<reference evidence="3 4" key="1">
    <citation type="submission" date="2020-08" db="EMBL/GenBank/DDBJ databases">
        <title>Genomic Encyclopedia of Type Strains, Phase IV (KMG-IV): sequencing the most valuable type-strain genomes for metagenomic binning, comparative biology and taxonomic classification.</title>
        <authorList>
            <person name="Goeker M."/>
        </authorList>
    </citation>
    <scope>NUCLEOTIDE SEQUENCE [LARGE SCALE GENOMIC DNA]</scope>
    <source>
        <strain evidence="3 4">DSM 45385</strain>
    </source>
</reference>
<keyword evidence="4" id="KW-1185">Reference proteome</keyword>
<feature type="region of interest" description="Disordered" evidence="1">
    <location>
        <begin position="130"/>
        <end position="154"/>
    </location>
</feature>
<proteinExistence type="predicted"/>
<dbReference type="PANTHER" id="PTHR34075:SF5">
    <property type="entry name" value="BLR3430 PROTEIN"/>
    <property type="match status" value="1"/>
</dbReference>
<evidence type="ECO:0000256" key="1">
    <source>
        <dbReference type="SAM" id="MobiDB-lite"/>
    </source>
</evidence>
<evidence type="ECO:0000313" key="4">
    <source>
        <dbReference type="Proteomes" id="UP000568380"/>
    </source>
</evidence>
<dbReference type="InterPro" id="IPR052513">
    <property type="entry name" value="Thioester_dehydratase-like"/>
</dbReference>
<name>A0A7W8A938_9ACTN</name>
<comment type="caution">
    <text evidence="3">The sequence shown here is derived from an EMBL/GenBank/DDBJ whole genome shotgun (WGS) entry which is preliminary data.</text>
</comment>
<protein>
    <submittedName>
        <fullName evidence="3">Putative OB-fold protein</fullName>
    </submittedName>
</protein>
<feature type="domain" description="ChsH2 rubredoxin-like zinc ribbon" evidence="2">
    <location>
        <begin position="17"/>
        <end position="50"/>
    </location>
</feature>
<dbReference type="AlphaFoldDB" id="A0A7W8A938"/>
<evidence type="ECO:0000313" key="3">
    <source>
        <dbReference type="EMBL" id="MBB5080508.1"/>
    </source>
</evidence>
<dbReference type="PANTHER" id="PTHR34075">
    <property type="entry name" value="BLR3430 PROTEIN"/>
    <property type="match status" value="1"/>
</dbReference>
<organism evidence="3 4">
    <name type="scientific">Nonomuraea endophytica</name>
    <dbReference type="NCBI Taxonomy" id="714136"/>
    <lineage>
        <taxon>Bacteria</taxon>
        <taxon>Bacillati</taxon>
        <taxon>Actinomycetota</taxon>
        <taxon>Actinomycetes</taxon>
        <taxon>Streptosporangiales</taxon>
        <taxon>Streptosporangiaceae</taxon>
        <taxon>Nonomuraea</taxon>
    </lineage>
</organism>
<gene>
    <name evidence="3" type="ORF">HNR40_005995</name>
</gene>